<gene>
    <name evidence="11" type="ORF">BO80DRAFT_421128</name>
</gene>
<dbReference type="CDD" id="cd00067">
    <property type="entry name" value="GAL4"/>
    <property type="match status" value="1"/>
</dbReference>
<dbReference type="Pfam" id="PF00172">
    <property type="entry name" value="Zn_clus"/>
    <property type="match status" value="1"/>
</dbReference>
<evidence type="ECO:0000313" key="12">
    <source>
        <dbReference type="Proteomes" id="UP000249402"/>
    </source>
</evidence>
<evidence type="ECO:0000256" key="8">
    <source>
        <dbReference type="SAM" id="MobiDB-lite"/>
    </source>
</evidence>
<dbReference type="GO" id="GO:0000981">
    <property type="term" value="F:DNA-binding transcription factor activity, RNA polymerase II-specific"/>
    <property type="evidence" value="ECO:0007669"/>
    <property type="project" value="InterPro"/>
</dbReference>
<dbReference type="OrthoDB" id="6365676at2759"/>
<dbReference type="STRING" id="1448316.A0A395HDW8"/>
<evidence type="ECO:0000256" key="1">
    <source>
        <dbReference type="ARBA" id="ARBA00022723"/>
    </source>
</evidence>
<evidence type="ECO:0000256" key="6">
    <source>
        <dbReference type="ARBA" id="ARBA00023242"/>
    </source>
</evidence>
<dbReference type="InterPro" id="IPR036236">
    <property type="entry name" value="Znf_C2H2_sf"/>
</dbReference>
<dbReference type="PROSITE" id="PS50048">
    <property type="entry name" value="ZN2_CY6_FUNGAL_2"/>
    <property type="match status" value="1"/>
</dbReference>
<feature type="domain" description="Zn(2)-C6 fungal-type" evidence="9">
    <location>
        <begin position="86"/>
        <end position="115"/>
    </location>
</feature>
<name>A0A395HDW8_9EURO</name>
<keyword evidence="1" id="KW-0479">Metal-binding</keyword>
<organism evidence="11 12">
    <name type="scientific">Aspergillus ibericus CBS 121593</name>
    <dbReference type="NCBI Taxonomy" id="1448316"/>
    <lineage>
        <taxon>Eukaryota</taxon>
        <taxon>Fungi</taxon>
        <taxon>Dikarya</taxon>
        <taxon>Ascomycota</taxon>
        <taxon>Pezizomycotina</taxon>
        <taxon>Eurotiomycetes</taxon>
        <taxon>Eurotiomycetidae</taxon>
        <taxon>Eurotiales</taxon>
        <taxon>Aspergillaceae</taxon>
        <taxon>Aspergillus</taxon>
        <taxon>Aspergillus subgen. Circumdati</taxon>
    </lineage>
</organism>
<dbReference type="RefSeq" id="XP_025580257.1">
    <property type="nucleotide sequence ID" value="XM_025718531.1"/>
</dbReference>
<dbReference type="GO" id="GO:0009893">
    <property type="term" value="P:positive regulation of metabolic process"/>
    <property type="evidence" value="ECO:0007669"/>
    <property type="project" value="UniProtKB-ARBA"/>
</dbReference>
<dbReference type="PROSITE" id="PS50157">
    <property type="entry name" value="ZINC_FINGER_C2H2_2"/>
    <property type="match status" value="1"/>
</dbReference>
<dbReference type="InterPro" id="IPR013087">
    <property type="entry name" value="Znf_C2H2_type"/>
</dbReference>
<keyword evidence="4" id="KW-0238">DNA-binding</keyword>
<proteinExistence type="predicted"/>
<keyword evidence="7" id="KW-0863">Zinc-finger</keyword>
<dbReference type="PROSITE" id="PS00463">
    <property type="entry name" value="ZN2_CY6_FUNGAL_1"/>
    <property type="match status" value="1"/>
</dbReference>
<dbReference type="VEuPathDB" id="FungiDB:BO80DRAFT_421128"/>
<keyword evidence="3" id="KW-0805">Transcription regulation</keyword>
<feature type="compositionally biased region" description="Pro residues" evidence="8">
    <location>
        <begin position="138"/>
        <end position="149"/>
    </location>
</feature>
<evidence type="ECO:0000259" key="9">
    <source>
        <dbReference type="PROSITE" id="PS50048"/>
    </source>
</evidence>
<feature type="region of interest" description="Disordered" evidence="8">
    <location>
        <begin position="119"/>
        <end position="153"/>
    </location>
</feature>
<reference evidence="11 12" key="1">
    <citation type="submission" date="2018-02" db="EMBL/GenBank/DDBJ databases">
        <title>The genomes of Aspergillus section Nigri reveals drivers in fungal speciation.</title>
        <authorList>
            <consortium name="DOE Joint Genome Institute"/>
            <person name="Vesth T.C."/>
            <person name="Nybo J."/>
            <person name="Theobald S."/>
            <person name="Brandl J."/>
            <person name="Frisvad J.C."/>
            <person name="Nielsen K.F."/>
            <person name="Lyhne E.K."/>
            <person name="Kogle M.E."/>
            <person name="Kuo A."/>
            <person name="Riley R."/>
            <person name="Clum A."/>
            <person name="Nolan M."/>
            <person name="Lipzen A."/>
            <person name="Salamov A."/>
            <person name="Henrissat B."/>
            <person name="Wiebenga A."/>
            <person name="De vries R.P."/>
            <person name="Grigoriev I.V."/>
            <person name="Mortensen U.H."/>
            <person name="Andersen M.R."/>
            <person name="Baker S.E."/>
        </authorList>
    </citation>
    <scope>NUCLEOTIDE SEQUENCE [LARGE SCALE GENOMIC DNA]</scope>
    <source>
        <strain evidence="11 12">CBS 121593</strain>
    </source>
</reference>
<feature type="domain" description="C2H2-type" evidence="10">
    <location>
        <begin position="14"/>
        <end position="41"/>
    </location>
</feature>
<dbReference type="EMBL" id="KZ824420">
    <property type="protein sequence ID" value="RAL05930.1"/>
    <property type="molecule type" value="Genomic_DNA"/>
</dbReference>
<evidence type="ECO:0000256" key="4">
    <source>
        <dbReference type="ARBA" id="ARBA00023125"/>
    </source>
</evidence>
<keyword evidence="2" id="KW-0862">Zinc</keyword>
<dbReference type="SUPFAM" id="SSF57667">
    <property type="entry name" value="beta-beta-alpha zinc fingers"/>
    <property type="match status" value="1"/>
</dbReference>
<evidence type="ECO:0000256" key="3">
    <source>
        <dbReference type="ARBA" id="ARBA00023015"/>
    </source>
</evidence>
<dbReference type="PANTHER" id="PTHR47660">
    <property type="entry name" value="TRANSCRIPTION FACTOR WITH C2H2 AND ZN(2)-CYS(6) DNA BINDING DOMAIN (EUROFUNG)-RELATED-RELATED"/>
    <property type="match status" value="1"/>
</dbReference>
<keyword evidence="12" id="KW-1185">Reference proteome</keyword>
<evidence type="ECO:0000256" key="2">
    <source>
        <dbReference type="ARBA" id="ARBA00022833"/>
    </source>
</evidence>
<dbReference type="InterPro" id="IPR001138">
    <property type="entry name" value="Zn2Cys6_DnaBD"/>
</dbReference>
<dbReference type="GeneID" id="37223396"/>
<evidence type="ECO:0000256" key="7">
    <source>
        <dbReference type="PROSITE-ProRule" id="PRU00042"/>
    </source>
</evidence>
<dbReference type="GO" id="GO:0008270">
    <property type="term" value="F:zinc ion binding"/>
    <property type="evidence" value="ECO:0007669"/>
    <property type="project" value="UniProtKB-KW"/>
</dbReference>
<dbReference type="InterPro" id="IPR036864">
    <property type="entry name" value="Zn2-C6_fun-type_DNA-bd_sf"/>
</dbReference>
<dbReference type="AlphaFoldDB" id="A0A395HDW8"/>
<protein>
    <recommendedName>
        <fullName evidence="13">Zn(2)-C6 fungal-type domain-containing protein</fullName>
    </recommendedName>
</protein>
<sequence length="185" mass="20733">MRGSADNRTMDGVWTCQFCTAVFHRLDHHKRHTATHSAEKPFKCGFCGSQYKRGDVLRRHWKSCSARIRTGQAIPGPRIGGKERHACDACAKLKKSCDGGQPCIECSTRRKPCTYLRLQDSGGLPRSQGTDSALNEKPLPPESTHPVPAPELSTWNLGPQTFYPDREARLRAYRLRNIVLDEGQS</sequence>
<keyword evidence="6" id="KW-0539">Nucleus</keyword>
<dbReference type="Gene3D" id="3.30.160.60">
    <property type="entry name" value="Classic Zinc Finger"/>
    <property type="match status" value="1"/>
</dbReference>
<dbReference type="PROSITE" id="PS00028">
    <property type="entry name" value="ZINC_FINGER_C2H2_1"/>
    <property type="match status" value="1"/>
</dbReference>
<dbReference type="SMART" id="SM00066">
    <property type="entry name" value="GAL4"/>
    <property type="match status" value="1"/>
</dbReference>
<dbReference type="GO" id="GO:0003677">
    <property type="term" value="F:DNA binding"/>
    <property type="evidence" value="ECO:0007669"/>
    <property type="project" value="UniProtKB-KW"/>
</dbReference>
<evidence type="ECO:0008006" key="13">
    <source>
        <dbReference type="Google" id="ProtNLM"/>
    </source>
</evidence>
<dbReference type="SUPFAM" id="SSF57701">
    <property type="entry name" value="Zn2/Cys6 DNA-binding domain"/>
    <property type="match status" value="1"/>
</dbReference>
<dbReference type="Gene3D" id="4.10.240.10">
    <property type="entry name" value="Zn(2)-C6 fungal-type DNA-binding domain"/>
    <property type="match status" value="1"/>
</dbReference>
<evidence type="ECO:0000259" key="10">
    <source>
        <dbReference type="PROSITE" id="PS50157"/>
    </source>
</evidence>
<evidence type="ECO:0000256" key="5">
    <source>
        <dbReference type="ARBA" id="ARBA00023163"/>
    </source>
</evidence>
<keyword evidence="5" id="KW-0804">Transcription</keyword>
<dbReference type="Proteomes" id="UP000249402">
    <property type="component" value="Unassembled WGS sequence"/>
</dbReference>
<accession>A0A395HDW8</accession>
<evidence type="ECO:0000313" key="11">
    <source>
        <dbReference type="EMBL" id="RAL05930.1"/>
    </source>
</evidence>